<dbReference type="EMBL" id="JAULSN010000007">
    <property type="protein sequence ID" value="KAK3366948.1"/>
    <property type="molecule type" value="Genomic_DNA"/>
</dbReference>
<reference evidence="2" key="1">
    <citation type="journal article" date="2023" name="Mol. Phylogenet. Evol.">
        <title>Genome-scale phylogeny and comparative genomics of the fungal order Sordariales.</title>
        <authorList>
            <person name="Hensen N."/>
            <person name="Bonometti L."/>
            <person name="Westerberg I."/>
            <person name="Brannstrom I.O."/>
            <person name="Guillou S."/>
            <person name="Cros-Aarteil S."/>
            <person name="Calhoun S."/>
            <person name="Haridas S."/>
            <person name="Kuo A."/>
            <person name="Mondo S."/>
            <person name="Pangilinan J."/>
            <person name="Riley R."/>
            <person name="LaButti K."/>
            <person name="Andreopoulos B."/>
            <person name="Lipzen A."/>
            <person name="Chen C."/>
            <person name="Yan M."/>
            <person name="Daum C."/>
            <person name="Ng V."/>
            <person name="Clum A."/>
            <person name="Steindorff A."/>
            <person name="Ohm R.A."/>
            <person name="Martin F."/>
            <person name="Silar P."/>
            <person name="Natvig D.O."/>
            <person name="Lalanne C."/>
            <person name="Gautier V."/>
            <person name="Ament-Velasquez S.L."/>
            <person name="Kruys A."/>
            <person name="Hutchinson M.I."/>
            <person name="Powell A.J."/>
            <person name="Barry K."/>
            <person name="Miller A.N."/>
            <person name="Grigoriev I.V."/>
            <person name="Debuchy R."/>
            <person name="Gladieux P."/>
            <person name="Hiltunen Thoren M."/>
            <person name="Johannesson H."/>
        </authorList>
    </citation>
    <scope>NUCLEOTIDE SEQUENCE</scope>
    <source>
        <strain evidence="2">CBS 958.72</strain>
    </source>
</reference>
<evidence type="ECO:0000256" key="1">
    <source>
        <dbReference type="SAM" id="MobiDB-lite"/>
    </source>
</evidence>
<feature type="compositionally biased region" description="Polar residues" evidence="1">
    <location>
        <begin position="111"/>
        <end position="124"/>
    </location>
</feature>
<feature type="region of interest" description="Disordered" evidence="1">
    <location>
        <begin position="99"/>
        <end position="135"/>
    </location>
</feature>
<evidence type="ECO:0000313" key="2">
    <source>
        <dbReference type="EMBL" id="KAK3366948.1"/>
    </source>
</evidence>
<evidence type="ECO:0000313" key="3">
    <source>
        <dbReference type="Proteomes" id="UP001287356"/>
    </source>
</evidence>
<reference evidence="2" key="2">
    <citation type="submission" date="2023-06" db="EMBL/GenBank/DDBJ databases">
        <authorList>
            <consortium name="Lawrence Berkeley National Laboratory"/>
            <person name="Haridas S."/>
            <person name="Hensen N."/>
            <person name="Bonometti L."/>
            <person name="Westerberg I."/>
            <person name="Brannstrom I.O."/>
            <person name="Guillou S."/>
            <person name="Cros-Aarteil S."/>
            <person name="Calhoun S."/>
            <person name="Kuo A."/>
            <person name="Mondo S."/>
            <person name="Pangilinan J."/>
            <person name="Riley R."/>
            <person name="Labutti K."/>
            <person name="Andreopoulos B."/>
            <person name="Lipzen A."/>
            <person name="Chen C."/>
            <person name="Yanf M."/>
            <person name="Daum C."/>
            <person name="Ng V."/>
            <person name="Clum A."/>
            <person name="Steindorff A."/>
            <person name="Ohm R."/>
            <person name="Martin F."/>
            <person name="Silar P."/>
            <person name="Natvig D."/>
            <person name="Lalanne C."/>
            <person name="Gautier V."/>
            <person name="Ament-Velasquez S.L."/>
            <person name="Kruys A."/>
            <person name="Hutchinson M.I."/>
            <person name="Powell A.J."/>
            <person name="Barry K."/>
            <person name="Miller A.N."/>
            <person name="Grigoriev I.V."/>
            <person name="Debuchy R."/>
            <person name="Gladieux P."/>
            <person name="Thoren M.H."/>
            <person name="Johannesson H."/>
        </authorList>
    </citation>
    <scope>NUCLEOTIDE SEQUENCE</scope>
    <source>
        <strain evidence="2">CBS 958.72</strain>
    </source>
</reference>
<dbReference type="AlphaFoldDB" id="A0AAE0JYX6"/>
<sequence length="184" mass="19156">MWLAKQVSIVVPASQSTRPSPPKGPRELAALGLGVNDLPSSVVAEIRTSLSRTRANVRVRASDATQRPLESGVWTLALALALASTLMWFGSHGLVPSGSMNQGPGDDNATVPLSSPATDRTGASQMPAGEHVGRHSVMLDSVELKTREGAKSEPSAPTPPQVIRALALVAAALSSSWGPLILRN</sequence>
<name>A0AAE0JYX6_9PEZI</name>
<proteinExistence type="predicted"/>
<keyword evidence="3" id="KW-1185">Reference proteome</keyword>
<protein>
    <submittedName>
        <fullName evidence="2">Uncharacterized protein</fullName>
    </submittedName>
</protein>
<gene>
    <name evidence="2" type="ORF">B0T24DRAFT_669352</name>
</gene>
<organism evidence="2 3">
    <name type="scientific">Lasiosphaeria ovina</name>
    <dbReference type="NCBI Taxonomy" id="92902"/>
    <lineage>
        <taxon>Eukaryota</taxon>
        <taxon>Fungi</taxon>
        <taxon>Dikarya</taxon>
        <taxon>Ascomycota</taxon>
        <taxon>Pezizomycotina</taxon>
        <taxon>Sordariomycetes</taxon>
        <taxon>Sordariomycetidae</taxon>
        <taxon>Sordariales</taxon>
        <taxon>Lasiosphaeriaceae</taxon>
        <taxon>Lasiosphaeria</taxon>
    </lineage>
</organism>
<comment type="caution">
    <text evidence="2">The sequence shown here is derived from an EMBL/GenBank/DDBJ whole genome shotgun (WGS) entry which is preliminary data.</text>
</comment>
<dbReference type="Proteomes" id="UP001287356">
    <property type="component" value="Unassembled WGS sequence"/>
</dbReference>
<accession>A0AAE0JYX6</accession>